<evidence type="ECO:0000313" key="1">
    <source>
        <dbReference type="EMBL" id="KAG7047016.1"/>
    </source>
</evidence>
<evidence type="ECO:0000313" key="2">
    <source>
        <dbReference type="Proteomes" id="UP000699042"/>
    </source>
</evidence>
<sequence length="103" mass="11499">MQQITKSKVSYLQLDGFRYSMILPIPPHDPTQHLNSLQIANKMTTLCTNALSVTSTLPNTLAEQGDGLGCHPIPSKDPVMETTERIQCPHRRMHVPDFSPLFA</sequence>
<comment type="caution">
    <text evidence="1">The sequence shown here is derived from an EMBL/GenBank/DDBJ whole genome shotgun (WGS) entry which is preliminary data.</text>
</comment>
<protein>
    <submittedName>
        <fullName evidence="1">Uncharacterized protein</fullName>
    </submittedName>
</protein>
<accession>A0A9P7R022</accession>
<dbReference type="EMBL" id="JAESDN010000008">
    <property type="protein sequence ID" value="KAG7047016.1"/>
    <property type="molecule type" value="Genomic_DNA"/>
</dbReference>
<proteinExistence type="predicted"/>
<dbReference type="AlphaFoldDB" id="A0A9P7R022"/>
<name>A0A9P7R022_9PEZI</name>
<gene>
    <name evidence="1" type="ORF">JMJ77_015233</name>
</gene>
<keyword evidence="2" id="KW-1185">Reference proteome</keyword>
<reference evidence="1" key="1">
    <citation type="submission" date="2021-05" db="EMBL/GenBank/DDBJ databases">
        <title>Comparative genomics of three Colletotrichum scovillei strains and genetic complementation revealed genes involved fungal growth and virulence on chili pepper.</title>
        <authorList>
            <person name="Hsieh D.-K."/>
            <person name="Chuang S.-C."/>
            <person name="Chen C.-Y."/>
            <person name="Chao Y.-T."/>
            <person name="Lu M.-Y.J."/>
            <person name="Lee M.-H."/>
            <person name="Shih M.-C."/>
        </authorList>
    </citation>
    <scope>NUCLEOTIDE SEQUENCE</scope>
    <source>
        <strain evidence="1">Coll-153</strain>
    </source>
</reference>
<organism evidence="1 2">
    <name type="scientific">Colletotrichum scovillei</name>
    <dbReference type="NCBI Taxonomy" id="1209932"/>
    <lineage>
        <taxon>Eukaryota</taxon>
        <taxon>Fungi</taxon>
        <taxon>Dikarya</taxon>
        <taxon>Ascomycota</taxon>
        <taxon>Pezizomycotina</taxon>
        <taxon>Sordariomycetes</taxon>
        <taxon>Hypocreomycetidae</taxon>
        <taxon>Glomerellales</taxon>
        <taxon>Glomerellaceae</taxon>
        <taxon>Colletotrichum</taxon>
        <taxon>Colletotrichum acutatum species complex</taxon>
    </lineage>
</organism>
<dbReference type="Proteomes" id="UP000699042">
    <property type="component" value="Unassembled WGS sequence"/>
</dbReference>